<dbReference type="AlphaFoldDB" id="A0A8X6HR22"/>
<evidence type="ECO:0000313" key="1">
    <source>
        <dbReference type="EMBL" id="GFR07969.1"/>
    </source>
</evidence>
<comment type="caution">
    <text evidence="1">The sequence shown here is derived from an EMBL/GenBank/DDBJ whole genome shotgun (WGS) entry which is preliminary data.</text>
</comment>
<dbReference type="Proteomes" id="UP000887116">
    <property type="component" value="Unassembled WGS sequence"/>
</dbReference>
<accession>A0A8X6HR22</accession>
<sequence>MRHSFQRIFNVGNGQVDRTIKAMFEKFHPTKNVYDDRAGNAGRPIRRNVRRRRRMLRSFSRSSNSVPNLMIVPLSLIINV</sequence>
<proteinExistence type="predicted"/>
<organism evidence="1 2">
    <name type="scientific">Trichonephila clavata</name>
    <name type="common">Joro spider</name>
    <name type="synonym">Nephila clavata</name>
    <dbReference type="NCBI Taxonomy" id="2740835"/>
    <lineage>
        <taxon>Eukaryota</taxon>
        <taxon>Metazoa</taxon>
        <taxon>Ecdysozoa</taxon>
        <taxon>Arthropoda</taxon>
        <taxon>Chelicerata</taxon>
        <taxon>Arachnida</taxon>
        <taxon>Araneae</taxon>
        <taxon>Araneomorphae</taxon>
        <taxon>Entelegynae</taxon>
        <taxon>Araneoidea</taxon>
        <taxon>Nephilidae</taxon>
        <taxon>Trichonephila</taxon>
    </lineage>
</organism>
<keyword evidence="2" id="KW-1185">Reference proteome</keyword>
<dbReference type="EMBL" id="BMAO01026237">
    <property type="protein sequence ID" value="GFR07969.1"/>
    <property type="molecule type" value="Genomic_DNA"/>
</dbReference>
<reference evidence="1" key="1">
    <citation type="submission" date="2020-07" db="EMBL/GenBank/DDBJ databases">
        <title>Multicomponent nature underlies the extraordinary mechanical properties of spider dragline silk.</title>
        <authorList>
            <person name="Kono N."/>
            <person name="Nakamura H."/>
            <person name="Mori M."/>
            <person name="Yoshida Y."/>
            <person name="Ohtoshi R."/>
            <person name="Malay A.D."/>
            <person name="Moran D.A.P."/>
            <person name="Tomita M."/>
            <person name="Numata K."/>
            <person name="Arakawa K."/>
        </authorList>
    </citation>
    <scope>NUCLEOTIDE SEQUENCE</scope>
</reference>
<gene>
    <name evidence="1" type="ORF">TNCT_568591</name>
</gene>
<evidence type="ECO:0000313" key="2">
    <source>
        <dbReference type="Proteomes" id="UP000887116"/>
    </source>
</evidence>
<name>A0A8X6HR22_TRICU</name>
<protein>
    <submittedName>
        <fullName evidence="1">Uncharacterized protein</fullName>
    </submittedName>
</protein>